<dbReference type="SUPFAM" id="SSF57667">
    <property type="entry name" value="beta-beta-alpha zinc fingers"/>
    <property type="match status" value="1"/>
</dbReference>
<evidence type="ECO:0000256" key="1">
    <source>
        <dbReference type="PROSITE-ProRule" id="PRU00042"/>
    </source>
</evidence>
<reference evidence="3" key="1">
    <citation type="journal article" date="2023" name="IScience">
        <title>Live-bearing cockroach genome reveals convergent evolutionary mechanisms linked to viviparity in insects and beyond.</title>
        <authorList>
            <person name="Fouks B."/>
            <person name="Harrison M.C."/>
            <person name="Mikhailova A.A."/>
            <person name="Marchal E."/>
            <person name="English S."/>
            <person name="Carruthers M."/>
            <person name="Jennings E.C."/>
            <person name="Chiamaka E.L."/>
            <person name="Frigard R.A."/>
            <person name="Pippel M."/>
            <person name="Attardo G.M."/>
            <person name="Benoit J.B."/>
            <person name="Bornberg-Bauer E."/>
            <person name="Tobe S.S."/>
        </authorList>
    </citation>
    <scope>NUCLEOTIDE SEQUENCE</scope>
    <source>
        <strain evidence="3">Stay&amp;Tobe</strain>
    </source>
</reference>
<feature type="non-terminal residue" evidence="3">
    <location>
        <position position="1"/>
    </location>
</feature>
<dbReference type="AlphaFoldDB" id="A0AAD8AD42"/>
<evidence type="ECO:0000259" key="2">
    <source>
        <dbReference type="PROSITE" id="PS50157"/>
    </source>
</evidence>
<keyword evidence="1" id="KW-0862">Zinc</keyword>
<dbReference type="GO" id="GO:0008270">
    <property type="term" value="F:zinc ion binding"/>
    <property type="evidence" value="ECO:0007669"/>
    <property type="project" value="UniProtKB-KW"/>
</dbReference>
<accession>A0AAD8AD42</accession>
<evidence type="ECO:0000313" key="3">
    <source>
        <dbReference type="EMBL" id="KAJ9596797.1"/>
    </source>
</evidence>
<protein>
    <recommendedName>
        <fullName evidence="2">C2H2-type domain-containing protein</fullName>
    </recommendedName>
</protein>
<gene>
    <name evidence="3" type="ORF">L9F63_012178</name>
</gene>
<feature type="non-terminal residue" evidence="3">
    <location>
        <position position="109"/>
    </location>
</feature>
<dbReference type="Proteomes" id="UP001233999">
    <property type="component" value="Unassembled WGS sequence"/>
</dbReference>
<feature type="domain" description="C2H2-type" evidence="2">
    <location>
        <begin position="34"/>
        <end position="61"/>
    </location>
</feature>
<keyword evidence="1" id="KW-0863">Zinc-finger</keyword>
<keyword evidence="4" id="KW-1185">Reference proteome</keyword>
<comment type="caution">
    <text evidence="3">The sequence shown here is derived from an EMBL/GenBank/DDBJ whole genome shotgun (WGS) entry which is preliminary data.</text>
</comment>
<dbReference type="EMBL" id="JASPKZ010001960">
    <property type="protein sequence ID" value="KAJ9596797.1"/>
    <property type="molecule type" value="Genomic_DNA"/>
</dbReference>
<dbReference type="InterPro" id="IPR036236">
    <property type="entry name" value="Znf_C2H2_sf"/>
</dbReference>
<keyword evidence="1" id="KW-0479">Metal-binding</keyword>
<evidence type="ECO:0000313" key="4">
    <source>
        <dbReference type="Proteomes" id="UP001233999"/>
    </source>
</evidence>
<name>A0AAD8AD42_DIPPU</name>
<organism evidence="3 4">
    <name type="scientific">Diploptera punctata</name>
    <name type="common">Pacific beetle cockroach</name>
    <dbReference type="NCBI Taxonomy" id="6984"/>
    <lineage>
        <taxon>Eukaryota</taxon>
        <taxon>Metazoa</taxon>
        <taxon>Ecdysozoa</taxon>
        <taxon>Arthropoda</taxon>
        <taxon>Hexapoda</taxon>
        <taxon>Insecta</taxon>
        <taxon>Pterygota</taxon>
        <taxon>Neoptera</taxon>
        <taxon>Polyneoptera</taxon>
        <taxon>Dictyoptera</taxon>
        <taxon>Blattodea</taxon>
        <taxon>Blaberoidea</taxon>
        <taxon>Blaberidae</taxon>
        <taxon>Diplopterinae</taxon>
        <taxon>Diploptera</taxon>
    </lineage>
</organism>
<dbReference type="PROSITE" id="PS50157">
    <property type="entry name" value="ZINC_FINGER_C2H2_2"/>
    <property type="match status" value="1"/>
</dbReference>
<proteinExistence type="predicted"/>
<reference evidence="3" key="2">
    <citation type="submission" date="2023-05" db="EMBL/GenBank/DDBJ databases">
        <authorList>
            <person name="Fouks B."/>
        </authorList>
    </citation>
    <scope>NUCLEOTIDE SEQUENCE</scope>
    <source>
        <strain evidence="3">Stay&amp;Tobe</strain>
        <tissue evidence="3">Testes</tissue>
    </source>
</reference>
<sequence>ENESFQNRSQITRGNCNEYSLQNNEDEQYGKKLFKCPKCEKSYSHRRSLWRHTNQECGQEPRFQCPYCPSKSKHRFTIYTHIKHFRSLSPSTLHCTYIYRLLLLEINGK</sequence>
<dbReference type="Gene3D" id="3.30.160.60">
    <property type="entry name" value="Classic Zinc Finger"/>
    <property type="match status" value="1"/>
</dbReference>
<dbReference type="InterPro" id="IPR013087">
    <property type="entry name" value="Znf_C2H2_type"/>
</dbReference>